<comment type="caution">
    <text evidence="2">The sequence shown here is derived from an EMBL/GenBank/DDBJ whole genome shotgun (WGS) entry which is preliminary data.</text>
</comment>
<feature type="compositionally biased region" description="Polar residues" evidence="1">
    <location>
        <begin position="50"/>
        <end position="66"/>
    </location>
</feature>
<reference evidence="2 3" key="1">
    <citation type="submission" date="2019-05" db="EMBL/GenBank/DDBJ databases">
        <title>Another draft genome of Portunus trituberculatus and its Hox gene families provides insights of decapod evolution.</title>
        <authorList>
            <person name="Jeong J.-H."/>
            <person name="Song I."/>
            <person name="Kim S."/>
            <person name="Choi T."/>
            <person name="Kim D."/>
            <person name="Ryu S."/>
            <person name="Kim W."/>
        </authorList>
    </citation>
    <scope>NUCLEOTIDE SEQUENCE [LARGE SCALE GENOMIC DNA]</scope>
    <source>
        <tissue evidence="2">Muscle</tissue>
    </source>
</reference>
<gene>
    <name evidence="2" type="ORF">E2C01_048046</name>
</gene>
<evidence type="ECO:0000313" key="2">
    <source>
        <dbReference type="EMBL" id="MPC54139.1"/>
    </source>
</evidence>
<proteinExistence type="predicted"/>
<feature type="compositionally biased region" description="Basic and acidic residues" evidence="1">
    <location>
        <begin position="1"/>
        <end position="15"/>
    </location>
</feature>
<feature type="compositionally biased region" description="Polar residues" evidence="1">
    <location>
        <begin position="74"/>
        <end position="86"/>
    </location>
</feature>
<protein>
    <submittedName>
        <fullName evidence="2">Uncharacterized protein</fullName>
    </submittedName>
</protein>
<evidence type="ECO:0000313" key="3">
    <source>
        <dbReference type="Proteomes" id="UP000324222"/>
    </source>
</evidence>
<name>A0A5B7G950_PORTR</name>
<dbReference type="Proteomes" id="UP000324222">
    <property type="component" value="Unassembled WGS sequence"/>
</dbReference>
<keyword evidence="3" id="KW-1185">Reference proteome</keyword>
<dbReference type="EMBL" id="VSRR010012136">
    <property type="protein sequence ID" value="MPC54139.1"/>
    <property type="molecule type" value="Genomic_DNA"/>
</dbReference>
<accession>A0A5B7G950</accession>
<feature type="compositionally biased region" description="Low complexity" evidence="1">
    <location>
        <begin position="18"/>
        <end position="30"/>
    </location>
</feature>
<organism evidence="2 3">
    <name type="scientific">Portunus trituberculatus</name>
    <name type="common">Swimming crab</name>
    <name type="synonym">Neptunus trituberculatus</name>
    <dbReference type="NCBI Taxonomy" id="210409"/>
    <lineage>
        <taxon>Eukaryota</taxon>
        <taxon>Metazoa</taxon>
        <taxon>Ecdysozoa</taxon>
        <taxon>Arthropoda</taxon>
        <taxon>Crustacea</taxon>
        <taxon>Multicrustacea</taxon>
        <taxon>Malacostraca</taxon>
        <taxon>Eumalacostraca</taxon>
        <taxon>Eucarida</taxon>
        <taxon>Decapoda</taxon>
        <taxon>Pleocyemata</taxon>
        <taxon>Brachyura</taxon>
        <taxon>Eubrachyura</taxon>
        <taxon>Portunoidea</taxon>
        <taxon>Portunidae</taxon>
        <taxon>Portuninae</taxon>
        <taxon>Portunus</taxon>
    </lineage>
</organism>
<feature type="region of interest" description="Disordered" evidence="1">
    <location>
        <begin position="1"/>
        <end position="123"/>
    </location>
</feature>
<dbReference type="AlphaFoldDB" id="A0A5B7G950"/>
<feature type="compositionally biased region" description="Basic residues" evidence="1">
    <location>
        <begin position="106"/>
        <end position="123"/>
    </location>
</feature>
<evidence type="ECO:0000256" key="1">
    <source>
        <dbReference type="SAM" id="MobiDB-lite"/>
    </source>
</evidence>
<sequence>MEKATKSGFFGKERFTFPSSNPESPGLSSLLEEEGSTSEPKEELLETSALLGTSKQTPSDENLSNESKNELPTEENNSIQNYQGQKNKTETVERQTSSSVEEVRPPTRKLLRQVRKPNLHSDR</sequence>